<dbReference type="Proteomes" id="UP001595462">
    <property type="component" value="Unassembled WGS sequence"/>
</dbReference>
<feature type="transmembrane region" description="Helical" evidence="1">
    <location>
        <begin position="119"/>
        <end position="140"/>
    </location>
</feature>
<gene>
    <name evidence="2" type="ORF">ACFOSU_02690</name>
</gene>
<organism evidence="2 3">
    <name type="scientific">Salinisphaera aquimarina</name>
    <dbReference type="NCBI Taxonomy" id="2094031"/>
    <lineage>
        <taxon>Bacteria</taxon>
        <taxon>Pseudomonadati</taxon>
        <taxon>Pseudomonadota</taxon>
        <taxon>Gammaproteobacteria</taxon>
        <taxon>Salinisphaerales</taxon>
        <taxon>Salinisphaeraceae</taxon>
        <taxon>Salinisphaera</taxon>
    </lineage>
</organism>
<comment type="caution">
    <text evidence="2">The sequence shown here is derived from an EMBL/GenBank/DDBJ whole genome shotgun (WGS) entry which is preliminary data.</text>
</comment>
<evidence type="ECO:0000313" key="3">
    <source>
        <dbReference type="Proteomes" id="UP001595462"/>
    </source>
</evidence>
<reference evidence="3" key="1">
    <citation type="journal article" date="2019" name="Int. J. Syst. Evol. Microbiol.">
        <title>The Global Catalogue of Microorganisms (GCM) 10K type strain sequencing project: providing services to taxonomists for standard genome sequencing and annotation.</title>
        <authorList>
            <consortium name="The Broad Institute Genomics Platform"/>
            <consortium name="The Broad Institute Genome Sequencing Center for Infectious Disease"/>
            <person name="Wu L."/>
            <person name="Ma J."/>
        </authorList>
    </citation>
    <scope>NUCLEOTIDE SEQUENCE [LARGE SCALE GENOMIC DNA]</scope>
    <source>
        <strain evidence="3">KCTC 52640</strain>
    </source>
</reference>
<keyword evidence="1" id="KW-0472">Membrane</keyword>
<feature type="transmembrane region" description="Helical" evidence="1">
    <location>
        <begin position="147"/>
        <end position="169"/>
    </location>
</feature>
<feature type="transmembrane region" description="Helical" evidence="1">
    <location>
        <begin position="321"/>
        <end position="342"/>
    </location>
</feature>
<accession>A0ABV7EMU5</accession>
<feature type="transmembrane region" description="Helical" evidence="1">
    <location>
        <begin position="5"/>
        <end position="23"/>
    </location>
</feature>
<feature type="transmembrane region" description="Helical" evidence="1">
    <location>
        <begin position="181"/>
        <end position="199"/>
    </location>
</feature>
<evidence type="ECO:0008006" key="4">
    <source>
        <dbReference type="Google" id="ProtNLM"/>
    </source>
</evidence>
<evidence type="ECO:0000313" key="2">
    <source>
        <dbReference type="EMBL" id="MFC3102796.1"/>
    </source>
</evidence>
<keyword evidence="3" id="KW-1185">Reference proteome</keyword>
<dbReference type="PANTHER" id="PTHR43044">
    <property type="match status" value="1"/>
</dbReference>
<dbReference type="PANTHER" id="PTHR43044:SF1">
    <property type="entry name" value="QUINOL:CYTOCHROME C OXIDOREDUCTASE QUINONE-BINDING SUBUNIT 2"/>
    <property type="match status" value="1"/>
</dbReference>
<protein>
    <recommendedName>
        <fullName evidence="4">Quinol:cytochrome c oxidoreductase quinone-binding subunit 2</fullName>
    </recommendedName>
</protein>
<feature type="transmembrane region" description="Helical" evidence="1">
    <location>
        <begin position="219"/>
        <end position="240"/>
    </location>
</feature>
<feature type="transmembrane region" description="Helical" evidence="1">
    <location>
        <begin position="29"/>
        <end position="56"/>
    </location>
</feature>
<feature type="transmembrane region" description="Helical" evidence="1">
    <location>
        <begin position="260"/>
        <end position="280"/>
    </location>
</feature>
<proteinExistence type="predicted"/>
<keyword evidence="1" id="KW-0812">Transmembrane</keyword>
<dbReference type="RefSeq" id="WP_380686205.1">
    <property type="nucleotide sequence ID" value="NZ_JBHRSS010000001.1"/>
</dbReference>
<evidence type="ECO:0000256" key="1">
    <source>
        <dbReference type="SAM" id="Phobius"/>
    </source>
</evidence>
<feature type="transmembrane region" description="Helical" evidence="1">
    <location>
        <begin position="292"/>
        <end position="309"/>
    </location>
</feature>
<name>A0ABV7EMU5_9GAMM</name>
<sequence length="351" mass="39065">MNVRTFAVIAVVGLLICAVGLWFDAGLMAHAWLAAALTWGLLPLGALAALLTWGLTGGGWGELGAPTWRALTACLPLFALALLPLLLFARSALFPWTQPLETLPEVVRHKHLYLNTPFFVIRTLVYFLIWCLFAALVGVWRPRVPGAAVCAGGLVALLYTLAFFGFDWMLSLEPKFYTDVFGLWLAVTLPAGATALVLLRPPVTRGGVDIGRRADLANLWFALLLGWAFIAFAQYIIIWSGNIPDEIEWYLARGHGVWRGMAWLVCLLFFVVPTLALLFGGFKRNGRWLQRLAGVVLLGYVLQMQWWILPAADAPQWPLLWMAPLCLITLGAAMLALWSYHFERAQVRHER</sequence>
<feature type="transmembrane region" description="Helical" evidence="1">
    <location>
        <begin position="68"/>
        <end position="89"/>
    </location>
</feature>
<dbReference type="EMBL" id="JBHRSS010000001">
    <property type="protein sequence ID" value="MFC3102796.1"/>
    <property type="molecule type" value="Genomic_DNA"/>
</dbReference>
<keyword evidence="1" id="KW-1133">Transmembrane helix</keyword>